<dbReference type="SMART" id="SM00360">
    <property type="entry name" value="RRM"/>
    <property type="match status" value="1"/>
</dbReference>
<dbReference type="OrthoDB" id="5382468at2759"/>
<sequence length="829" mass="91462">MRLYSEHSKDFPPSPVTQQPNYVDFLAFAKQNPAETSTTSACVNVNIICVRDADWAHVILRQKSYDAAEQVQESHGASEKLPRFQLSVFAKSPSPEAQSFVLQYLRERFILSFHKPELPSQKDQALVILATPEFATWLEDIEFLKDVLQAIAKPSRKRDESSLHLDFSIVCACVDGLANSIGYSSTKKVQQMPLPPGLSFLQGSLHDILPGLWENEDHAGHNEDLLSSLTFSGSDAKWDTDLTLPLANTLFTNGRKSTLIISKWQLSRGSFKKVKSFEKKNQTINVFNGMKSLEPSIPVLPLTPPRTIASGLGNIVRTLQFGQEDIGPASRELEECVDEYLKLSKDANQSSPKFSVWALIIPDHIMRPLEELQGFRIDLTPKQISSYRQGKQYVGFWISKGAIFARVVSGGGGWGLKQGLLSLDPETSYSNIDDILPDSSMSFQEQQSSALGNIAQSATFAGGFGEGARLQDSTDLLNIKILPPPLPNFRPDSGSHSPHNICNNARWIAHSTRLCQNVTGVDALEDAVLVAEMTVMITLATATSDLIAVDFTALDAFKGGPGKYSTREDSRNIDSEWVHDKFDDNSGRRPIRAERRYSPERSYESSSAKLRVENLHYDLTEEDLDDLFNRIGPVLKLALVYDRAGRSEGIAYVTYESSHDAKRAIREFDGANAKGQPIRLISIPTGPAAGRRNPFDSAIVPGRSLADRITLPPGRSSRSESPIRHSDVSGPPPSNVDRYVPGRGSRSRSPRPRPRDGRRPGARRERGDRRGGRGGGGERLARDGRPKKTQEELDAEMEDYWGSKANGTEAAAEPAPAPAPVTDDVDMIE</sequence>
<feature type="compositionally biased region" description="Basic and acidic residues" evidence="3">
    <location>
        <begin position="779"/>
        <end position="791"/>
    </location>
</feature>
<proteinExistence type="predicted"/>
<name>A0A8H4RC79_9HELO</name>
<evidence type="ECO:0000313" key="5">
    <source>
        <dbReference type="EMBL" id="KAF4626155.1"/>
    </source>
</evidence>
<dbReference type="InterPro" id="IPR000504">
    <property type="entry name" value="RRM_dom"/>
</dbReference>
<feature type="region of interest" description="Disordered" evidence="3">
    <location>
        <begin position="682"/>
        <end position="829"/>
    </location>
</feature>
<reference evidence="5 6" key="1">
    <citation type="submission" date="2020-03" db="EMBL/GenBank/DDBJ databases">
        <title>Draft Genome Sequence of Cudoniella acicularis.</title>
        <authorList>
            <person name="Buettner E."/>
            <person name="Kellner H."/>
        </authorList>
    </citation>
    <scope>NUCLEOTIDE SEQUENCE [LARGE SCALE GENOMIC DNA]</scope>
    <source>
        <strain evidence="5 6">DSM 108380</strain>
    </source>
</reference>
<feature type="compositionally biased region" description="Basic and acidic residues" evidence="3">
    <location>
        <begin position="753"/>
        <end position="771"/>
    </location>
</feature>
<keyword evidence="6" id="KW-1185">Reference proteome</keyword>
<dbReference type="GO" id="GO:0003729">
    <property type="term" value="F:mRNA binding"/>
    <property type="evidence" value="ECO:0007669"/>
    <property type="project" value="TreeGrafter"/>
</dbReference>
<dbReference type="EMBL" id="JAAMPI010001212">
    <property type="protein sequence ID" value="KAF4626155.1"/>
    <property type="molecule type" value="Genomic_DNA"/>
</dbReference>
<keyword evidence="1 2" id="KW-0694">RNA-binding</keyword>
<evidence type="ECO:0000256" key="1">
    <source>
        <dbReference type="ARBA" id="ARBA00022884"/>
    </source>
</evidence>
<evidence type="ECO:0000256" key="2">
    <source>
        <dbReference type="PROSITE-ProRule" id="PRU00176"/>
    </source>
</evidence>
<evidence type="ECO:0000256" key="3">
    <source>
        <dbReference type="SAM" id="MobiDB-lite"/>
    </source>
</evidence>
<dbReference type="InterPro" id="IPR035979">
    <property type="entry name" value="RBD_domain_sf"/>
</dbReference>
<comment type="caution">
    <text evidence="5">The sequence shown here is derived from an EMBL/GenBank/DDBJ whole genome shotgun (WGS) entry which is preliminary data.</text>
</comment>
<dbReference type="CDD" id="cd12418">
    <property type="entry name" value="RRM_Aly_REF_like"/>
    <property type="match status" value="1"/>
</dbReference>
<protein>
    <recommendedName>
        <fullName evidence="4">RRM domain-containing protein</fullName>
    </recommendedName>
</protein>
<evidence type="ECO:0000259" key="4">
    <source>
        <dbReference type="PROSITE" id="PS50102"/>
    </source>
</evidence>
<dbReference type="Pfam" id="PF13865">
    <property type="entry name" value="FoP_duplication"/>
    <property type="match status" value="1"/>
</dbReference>
<evidence type="ECO:0000313" key="6">
    <source>
        <dbReference type="Proteomes" id="UP000566819"/>
    </source>
</evidence>
<dbReference type="InterPro" id="IPR025715">
    <property type="entry name" value="FoP_C"/>
</dbReference>
<dbReference type="SUPFAM" id="SSF54928">
    <property type="entry name" value="RNA-binding domain, RBD"/>
    <property type="match status" value="1"/>
</dbReference>
<dbReference type="PROSITE" id="PS50102">
    <property type="entry name" value="RRM"/>
    <property type="match status" value="1"/>
</dbReference>
<dbReference type="Gene3D" id="3.30.70.330">
    <property type="match status" value="1"/>
</dbReference>
<dbReference type="GO" id="GO:0005634">
    <property type="term" value="C:nucleus"/>
    <property type="evidence" value="ECO:0007669"/>
    <property type="project" value="TreeGrafter"/>
</dbReference>
<organism evidence="5 6">
    <name type="scientific">Cudoniella acicularis</name>
    <dbReference type="NCBI Taxonomy" id="354080"/>
    <lineage>
        <taxon>Eukaryota</taxon>
        <taxon>Fungi</taxon>
        <taxon>Dikarya</taxon>
        <taxon>Ascomycota</taxon>
        <taxon>Pezizomycotina</taxon>
        <taxon>Leotiomycetes</taxon>
        <taxon>Helotiales</taxon>
        <taxon>Tricladiaceae</taxon>
        <taxon>Cudoniella</taxon>
    </lineage>
</organism>
<dbReference type="PANTHER" id="PTHR19965">
    <property type="entry name" value="RNA AND EXPORT FACTOR BINDING PROTEIN"/>
    <property type="match status" value="1"/>
</dbReference>
<feature type="compositionally biased region" description="Basic and acidic residues" evidence="3">
    <location>
        <begin position="717"/>
        <end position="727"/>
    </location>
</feature>
<dbReference type="SMART" id="SM01218">
    <property type="entry name" value="FoP_duplication"/>
    <property type="match status" value="1"/>
</dbReference>
<dbReference type="InterPro" id="IPR051229">
    <property type="entry name" value="ALYREF_mRNA_export"/>
</dbReference>
<gene>
    <name evidence="5" type="ORF">G7Y89_g12006</name>
</gene>
<dbReference type="PANTHER" id="PTHR19965:SF82">
    <property type="entry name" value="THO COMPLEX SUBUNIT 4"/>
    <property type="match status" value="1"/>
</dbReference>
<accession>A0A8H4RC79</accession>
<dbReference type="Proteomes" id="UP000566819">
    <property type="component" value="Unassembled WGS sequence"/>
</dbReference>
<feature type="domain" description="RRM" evidence="4">
    <location>
        <begin position="608"/>
        <end position="680"/>
    </location>
</feature>
<dbReference type="InterPro" id="IPR012677">
    <property type="entry name" value="Nucleotide-bd_a/b_plait_sf"/>
</dbReference>
<dbReference type="Pfam" id="PF00076">
    <property type="entry name" value="RRM_1"/>
    <property type="match status" value="1"/>
</dbReference>
<dbReference type="AlphaFoldDB" id="A0A8H4RC79"/>